<dbReference type="PANTHER" id="PTHR44757:SF4">
    <property type="entry name" value="DIGUANYLATE CYCLASE DGCE-RELATED"/>
    <property type="match status" value="1"/>
</dbReference>
<reference evidence="2 3" key="1">
    <citation type="submission" date="2018-05" db="EMBL/GenBank/DDBJ databases">
        <title>Genomic Encyclopedia of Type Strains, Phase IV (KMG-V): Genome sequencing to study the core and pangenomes of soil and plant-associated prokaryotes.</title>
        <authorList>
            <person name="Whitman W."/>
        </authorList>
    </citation>
    <scope>NUCLEOTIDE SEQUENCE [LARGE SCALE GENOMIC DNA]</scope>
    <source>
        <strain evidence="2 3">SLV-132</strain>
    </source>
</reference>
<dbReference type="InterPro" id="IPR013767">
    <property type="entry name" value="PAS_fold"/>
</dbReference>
<dbReference type="Proteomes" id="UP000245754">
    <property type="component" value="Unassembled WGS sequence"/>
</dbReference>
<dbReference type="PROSITE" id="PS50112">
    <property type="entry name" value="PAS"/>
    <property type="match status" value="1"/>
</dbReference>
<evidence type="ECO:0000313" key="2">
    <source>
        <dbReference type="EMBL" id="PWK35228.1"/>
    </source>
</evidence>
<dbReference type="CDD" id="cd00130">
    <property type="entry name" value="PAS"/>
    <property type="match status" value="1"/>
</dbReference>
<feature type="domain" description="PAS" evidence="1">
    <location>
        <begin position="3"/>
        <end position="56"/>
    </location>
</feature>
<dbReference type="RefSeq" id="WP_109583312.1">
    <property type="nucleotide sequence ID" value="NZ_QGGT01000002.1"/>
</dbReference>
<dbReference type="PANTHER" id="PTHR44757">
    <property type="entry name" value="DIGUANYLATE CYCLASE DGCP"/>
    <property type="match status" value="1"/>
</dbReference>
<dbReference type="AlphaFoldDB" id="A0A316EVP4"/>
<dbReference type="InterPro" id="IPR000014">
    <property type="entry name" value="PAS"/>
</dbReference>
<comment type="caution">
    <text evidence="2">The sequence shown here is derived from an EMBL/GenBank/DDBJ whole genome shotgun (WGS) entry which is preliminary data.</text>
</comment>
<dbReference type="EMBL" id="QGGT01000002">
    <property type="protein sequence ID" value="PWK35228.1"/>
    <property type="molecule type" value="Genomic_DNA"/>
</dbReference>
<dbReference type="GO" id="GO:0006355">
    <property type="term" value="P:regulation of DNA-templated transcription"/>
    <property type="evidence" value="ECO:0007669"/>
    <property type="project" value="InterPro"/>
</dbReference>
<sequence>MQAAIDYEQLVSAIGDAIIISGPDGAITLWNPAAEYIFGYTQEEALGQSLDLIIPERLRGRHWEGYDKTMATGQTRYGHDLLRVPAINKKGDALSIAFTVALLHGDDGKITGIVAVIRNETARFQEERALKKRITELEGRVGATAG</sequence>
<dbReference type="Pfam" id="PF00989">
    <property type="entry name" value="PAS"/>
    <property type="match status" value="1"/>
</dbReference>
<evidence type="ECO:0000259" key="1">
    <source>
        <dbReference type="PROSITE" id="PS50112"/>
    </source>
</evidence>
<dbReference type="InterPro" id="IPR035965">
    <property type="entry name" value="PAS-like_dom_sf"/>
</dbReference>
<proteinExistence type="predicted"/>
<dbReference type="SUPFAM" id="SSF55785">
    <property type="entry name" value="PYP-like sensor domain (PAS domain)"/>
    <property type="match status" value="1"/>
</dbReference>
<evidence type="ECO:0000313" key="3">
    <source>
        <dbReference type="Proteomes" id="UP000245754"/>
    </source>
</evidence>
<accession>A0A316EVP4</accession>
<dbReference type="SMART" id="SM00091">
    <property type="entry name" value="PAS"/>
    <property type="match status" value="1"/>
</dbReference>
<keyword evidence="3" id="KW-1185">Reference proteome</keyword>
<name>A0A316EVP4_9BURK</name>
<dbReference type="InterPro" id="IPR052155">
    <property type="entry name" value="Biofilm_reg_signaling"/>
</dbReference>
<gene>
    <name evidence="2" type="ORF">C7419_102506</name>
</gene>
<dbReference type="Gene3D" id="3.30.450.20">
    <property type="entry name" value="PAS domain"/>
    <property type="match status" value="1"/>
</dbReference>
<dbReference type="NCBIfam" id="TIGR00229">
    <property type="entry name" value="sensory_box"/>
    <property type="match status" value="1"/>
</dbReference>
<organism evidence="2 3">
    <name type="scientific">Cupriavidus plantarum</name>
    <dbReference type="NCBI Taxonomy" id="942865"/>
    <lineage>
        <taxon>Bacteria</taxon>
        <taxon>Pseudomonadati</taxon>
        <taxon>Pseudomonadota</taxon>
        <taxon>Betaproteobacteria</taxon>
        <taxon>Burkholderiales</taxon>
        <taxon>Burkholderiaceae</taxon>
        <taxon>Cupriavidus</taxon>
    </lineage>
</organism>
<protein>
    <submittedName>
        <fullName evidence="2">PAS domain S-box-containing protein</fullName>
    </submittedName>
</protein>